<dbReference type="EMBL" id="JACHMN010000002">
    <property type="protein sequence ID" value="MBB5871470.1"/>
    <property type="molecule type" value="Genomic_DNA"/>
</dbReference>
<sequence length="212" mass="22739">MAAKHLVWDWNGTLLDDLPLVVTATNAAFASIGGPIVSADEHRRDFRRPISDYYGSVLGRPVDDAEYLVLDRAFHDAYRGGVAECRLTADALAAMELWTGSQSLLSMWFHAELVPTVTRYGLTSYFARVDGLRAEVGGGFKSEHLIAHLAELGIDGADAVLIGDSIDDADAAASVGARCILYTGGFTHPEQLRASGRESADSLVDAVRMALA</sequence>
<comment type="caution">
    <text evidence="1">The sequence shown here is derived from an EMBL/GenBank/DDBJ whole genome shotgun (WGS) entry which is preliminary data.</text>
</comment>
<gene>
    <name evidence="1" type="ORF">F4553_004849</name>
</gene>
<dbReference type="Gene3D" id="3.40.50.1000">
    <property type="entry name" value="HAD superfamily/HAD-like"/>
    <property type="match status" value="1"/>
</dbReference>
<keyword evidence="1" id="KW-0378">Hydrolase</keyword>
<dbReference type="PANTHER" id="PTHR43434">
    <property type="entry name" value="PHOSPHOGLYCOLATE PHOSPHATASE"/>
    <property type="match status" value="1"/>
</dbReference>
<dbReference type="Pfam" id="PF13242">
    <property type="entry name" value="Hydrolase_like"/>
    <property type="match status" value="1"/>
</dbReference>
<reference evidence="1 2" key="1">
    <citation type="submission" date="2020-08" db="EMBL/GenBank/DDBJ databases">
        <title>Sequencing the genomes of 1000 actinobacteria strains.</title>
        <authorList>
            <person name="Klenk H.-P."/>
        </authorList>
    </citation>
    <scope>NUCLEOTIDE SEQUENCE [LARGE SCALE GENOMIC DNA]</scope>
    <source>
        <strain evidence="1 2">DSM 45362</strain>
    </source>
</reference>
<proteinExistence type="predicted"/>
<dbReference type="PANTHER" id="PTHR43434:SF1">
    <property type="entry name" value="PHOSPHOGLYCOLATE PHOSPHATASE"/>
    <property type="match status" value="1"/>
</dbReference>
<dbReference type="InterPro" id="IPR023214">
    <property type="entry name" value="HAD_sf"/>
</dbReference>
<dbReference type="Gene3D" id="1.10.150.240">
    <property type="entry name" value="Putative phosphatase, domain 2"/>
    <property type="match status" value="1"/>
</dbReference>
<accession>A0A841BXM6</accession>
<dbReference type="GO" id="GO:0005829">
    <property type="term" value="C:cytosol"/>
    <property type="evidence" value="ECO:0007669"/>
    <property type="project" value="TreeGrafter"/>
</dbReference>
<organism evidence="1 2">
    <name type="scientific">Allocatelliglobosispora scoriae</name>
    <dbReference type="NCBI Taxonomy" id="643052"/>
    <lineage>
        <taxon>Bacteria</taxon>
        <taxon>Bacillati</taxon>
        <taxon>Actinomycetota</taxon>
        <taxon>Actinomycetes</taxon>
        <taxon>Micromonosporales</taxon>
        <taxon>Micromonosporaceae</taxon>
        <taxon>Allocatelliglobosispora</taxon>
    </lineage>
</organism>
<dbReference type="InterPro" id="IPR023198">
    <property type="entry name" value="PGP-like_dom2"/>
</dbReference>
<name>A0A841BXM6_9ACTN</name>
<keyword evidence="2" id="KW-1185">Reference proteome</keyword>
<evidence type="ECO:0000313" key="2">
    <source>
        <dbReference type="Proteomes" id="UP000587527"/>
    </source>
</evidence>
<dbReference type="AlphaFoldDB" id="A0A841BXM6"/>
<evidence type="ECO:0000313" key="1">
    <source>
        <dbReference type="EMBL" id="MBB5871470.1"/>
    </source>
</evidence>
<dbReference type="InterPro" id="IPR050155">
    <property type="entry name" value="HAD-like_hydrolase_sf"/>
</dbReference>
<dbReference type="GO" id="GO:0006281">
    <property type="term" value="P:DNA repair"/>
    <property type="evidence" value="ECO:0007669"/>
    <property type="project" value="TreeGrafter"/>
</dbReference>
<protein>
    <submittedName>
        <fullName evidence="1">Phosphoglycolate phosphatase-like HAD superfamily hydrolase</fullName>
    </submittedName>
</protein>
<dbReference type="InterPro" id="IPR036412">
    <property type="entry name" value="HAD-like_sf"/>
</dbReference>
<dbReference type="GO" id="GO:0008967">
    <property type="term" value="F:phosphoglycolate phosphatase activity"/>
    <property type="evidence" value="ECO:0007669"/>
    <property type="project" value="TreeGrafter"/>
</dbReference>
<dbReference type="Proteomes" id="UP000587527">
    <property type="component" value="Unassembled WGS sequence"/>
</dbReference>
<dbReference type="SUPFAM" id="SSF56784">
    <property type="entry name" value="HAD-like"/>
    <property type="match status" value="1"/>
</dbReference>
<dbReference type="RefSeq" id="WP_184839542.1">
    <property type="nucleotide sequence ID" value="NZ_JACHMN010000002.1"/>
</dbReference>